<reference evidence="2" key="2">
    <citation type="submission" date="2020-09" db="EMBL/GenBank/DDBJ databases">
        <authorList>
            <person name="Sun Q."/>
            <person name="Ohkuma M."/>
        </authorList>
    </citation>
    <scope>NUCLEOTIDE SEQUENCE</scope>
    <source>
        <strain evidence="2">JCM 14719</strain>
    </source>
</reference>
<reference evidence="2" key="1">
    <citation type="journal article" date="2014" name="Int. J. Syst. Evol. Microbiol.">
        <title>Complete genome sequence of Corynebacterium casei LMG S-19264T (=DSM 44701T), isolated from a smear-ripened cheese.</title>
        <authorList>
            <consortium name="US DOE Joint Genome Institute (JGI-PGF)"/>
            <person name="Walter F."/>
            <person name="Albersmeier A."/>
            <person name="Kalinowski J."/>
            <person name="Ruckert C."/>
        </authorList>
    </citation>
    <scope>NUCLEOTIDE SEQUENCE</scope>
    <source>
        <strain evidence="2">JCM 14719</strain>
    </source>
</reference>
<feature type="transmembrane region" description="Helical" evidence="1">
    <location>
        <begin position="87"/>
        <end position="110"/>
    </location>
</feature>
<dbReference type="RefSeq" id="WP_054669060.1">
    <property type="nucleotide sequence ID" value="NZ_BMOF01000036.1"/>
</dbReference>
<evidence type="ECO:0008006" key="4">
    <source>
        <dbReference type="Google" id="ProtNLM"/>
    </source>
</evidence>
<keyword evidence="1" id="KW-1133">Transmembrane helix</keyword>
<sequence>MHEYTPGTGIKDNAQFATWLGLIAFTFFFGTFVASNVYLRGWSPEVFNVDFAGKAGDLPFLNTLILLGSGVLALIAGQAFRKRANGAFTVTLALATLLALAYVVMGAQLLQEMMSLGKAVWTAYLPVYGLHWALGLLNFILLAVALAFAFSGKEHALKRLVPTGMSVWLYTAITGLAVFVITDVVSVSEFAEWCGTKLTGAFGK</sequence>
<keyword evidence="3" id="KW-1185">Reference proteome</keyword>
<name>A0A8J3B8M4_9BACI</name>
<keyword evidence="1" id="KW-0812">Transmembrane</keyword>
<feature type="transmembrane region" description="Helical" evidence="1">
    <location>
        <begin position="130"/>
        <end position="148"/>
    </location>
</feature>
<feature type="transmembrane region" description="Helical" evidence="1">
    <location>
        <begin position="160"/>
        <end position="181"/>
    </location>
</feature>
<gene>
    <name evidence="2" type="ORF">GCM10007043_16970</name>
</gene>
<dbReference type="GO" id="GO:0004129">
    <property type="term" value="F:cytochrome-c oxidase activity"/>
    <property type="evidence" value="ECO:0007669"/>
    <property type="project" value="InterPro"/>
</dbReference>
<dbReference type="Proteomes" id="UP000637720">
    <property type="component" value="Unassembled WGS sequence"/>
</dbReference>
<evidence type="ECO:0000313" key="3">
    <source>
        <dbReference type="Proteomes" id="UP000637720"/>
    </source>
</evidence>
<protein>
    <recommendedName>
        <fullName evidence="4">DUF998 domain-containing protein</fullName>
    </recommendedName>
</protein>
<dbReference type="InterPro" id="IPR013833">
    <property type="entry name" value="Cyt_c_oxidase_su3_a-hlx"/>
</dbReference>
<dbReference type="Pfam" id="PF04238">
    <property type="entry name" value="DUF420"/>
    <property type="match status" value="1"/>
</dbReference>
<dbReference type="InterPro" id="IPR035973">
    <property type="entry name" value="Cyt_c_oxidase_su3-like_sf"/>
</dbReference>
<keyword evidence="1" id="KW-0472">Membrane</keyword>
<dbReference type="SUPFAM" id="SSF81452">
    <property type="entry name" value="Cytochrome c oxidase subunit III-like"/>
    <property type="match status" value="1"/>
</dbReference>
<accession>A0A8J3B8M4</accession>
<dbReference type="Gene3D" id="1.20.120.80">
    <property type="entry name" value="Cytochrome c oxidase, subunit III, four-helix bundle"/>
    <property type="match status" value="1"/>
</dbReference>
<feature type="transmembrane region" description="Helical" evidence="1">
    <location>
        <begin position="59"/>
        <end position="80"/>
    </location>
</feature>
<dbReference type="AlphaFoldDB" id="A0A8J3B8M4"/>
<proteinExistence type="predicted"/>
<organism evidence="2 3">
    <name type="scientific">Calditerricola satsumensis</name>
    <dbReference type="NCBI Taxonomy" id="373054"/>
    <lineage>
        <taxon>Bacteria</taxon>
        <taxon>Bacillati</taxon>
        <taxon>Bacillota</taxon>
        <taxon>Bacilli</taxon>
        <taxon>Bacillales</taxon>
        <taxon>Bacillaceae</taxon>
        <taxon>Calditerricola</taxon>
    </lineage>
</organism>
<comment type="caution">
    <text evidence="2">The sequence shown here is derived from an EMBL/GenBank/DDBJ whole genome shotgun (WGS) entry which is preliminary data.</text>
</comment>
<evidence type="ECO:0000256" key="1">
    <source>
        <dbReference type="SAM" id="Phobius"/>
    </source>
</evidence>
<dbReference type="InterPro" id="IPR007352">
    <property type="entry name" value="DUF420"/>
</dbReference>
<dbReference type="GO" id="GO:0022904">
    <property type="term" value="P:respiratory electron transport chain"/>
    <property type="evidence" value="ECO:0007669"/>
    <property type="project" value="InterPro"/>
</dbReference>
<feature type="transmembrane region" description="Helical" evidence="1">
    <location>
        <begin position="16"/>
        <end position="39"/>
    </location>
</feature>
<dbReference type="GO" id="GO:0016020">
    <property type="term" value="C:membrane"/>
    <property type="evidence" value="ECO:0007669"/>
    <property type="project" value="InterPro"/>
</dbReference>
<dbReference type="EMBL" id="BMOF01000036">
    <property type="protein sequence ID" value="GGK03439.1"/>
    <property type="molecule type" value="Genomic_DNA"/>
</dbReference>
<evidence type="ECO:0000313" key="2">
    <source>
        <dbReference type="EMBL" id="GGK03439.1"/>
    </source>
</evidence>